<dbReference type="EMBL" id="JH816734">
    <property type="protein sequence ID" value="EKC39312.1"/>
    <property type="molecule type" value="Genomic_DNA"/>
</dbReference>
<protein>
    <submittedName>
        <fullName evidence="2">Uncharacterized protein</fullName>
    </submittedName>
</protein>
<evidence type="ECO:0000256" key="1">
    <source>
        <dbReference type="SAM" id="MobiDB-lite"/>
    </source>
</evidence>
<accession>K1QQR7</accession>
<evidence type="ECO:0000313" key="2">
    <source>
        <dbReference type="EMBL" id="EKC39312.1"/>
    </source>
</evidence>
<dbReference type="AlphaFoldDB" id="K1QQR7"/>
<dbReference type="HOGENOM" id="CLU_925159_0_0_1"/>
<gene>
    <name evidence="2" type="ORF">CGI_10024481</name>
</gene>
<feature type="region of interest" description="Disordered" evidence="1">
    <location>
        <begin position="191"/>
        <end position="284"/>
    </location>
</feature>
<sequence length="301" mass="34017">MKFHTWHHEVIIQGLYRFPVRLEFSDRLHRFSLCPCHPVVQWRLRLNHPDRYQYFVLHPLAEHLPLVQAITHRDNIREVPDKQTSTPPQYGALSVVHPNHATQRPNLKYAIPRTMQSAVLLLLLPVCCGMVIPDGPTPGPPPGCFYNGKHYRPGEIMHSSTEGDCERTISCTEYGPVPGDSRGCFTHHKRAEVSDEPVPSSPDEDEENPKPAVNSTGQGQTGADELYEPVTSNPVEIEENPEPAANSTGQVEEKRAEELNDPELDTVDIDQAIPNKPEERSMLNNYDETVRALNYDVEDRP</sequence>
<name>K1QQR7_MAGGI</name>
<proteinExistence type="predicted"/>
<reference evidence="2" key="1">
    <citation type="journal article" date="2012" name="Nature">
        <title>The oyster genome reveals stress adaptation and complexity of shell formation.</title>
        <authorList>
            <person name="Zhang G."/>
            <person name="Fang X."/>
            <person name="Guo X."/>
            <person name="Li L."/>
            <person name="Luo R."/>
            <person name="Xu F."/>
            <person name="Yang P."/>
            <person name="Zhang L."/>
            <person name="Wang X."/>
            <person name="Qi H."/>
            <person name="Xiong Z."/>
            <person name="Que H."/>
            <person name="Xie Y."/>
            <person name="Holland P.W."/>
            <person name="Paps J."/>
            <person name="Zhu Y."/>
            <person name="Wu F."/>
            <person name="Chen Y."/>
            <person name="Wang J."/>
            <person name="Peng C."/>
            <person name="Meng J."/>
            <person name="Yang L."/>
            <person name="Liu J."/>
            <person name="Wen B."/>
            <person name="Zhang N."/>
            <person name="Huang Z."/>
            <person name="Zhu Q."/>
            <person name="Feng Y."/>
            <person name="Mount A."/>
            <person name="Hedgecock D."/>
            <person name="Xu Z."/>
            <person name="Liu Y."/>
            <person name="Domazet-Loso T."/>
            <person name="Du Y."/>
            <person name="Sun X."/>
            <person name="Zhang S."/>
            <person name="Liu B."/>
            <person name="Cheng P."/>
            <person name="Jiang X."/>
            <person name="Li J."/>
            <person name="Fan D."/>
            <person name="Wang W."/>
            <person name="Fu W."/>
            <person name="Wang T."/>
            <person name="Wang B."/>
            <person name="Zhang J."/>
            <person name="Peng Z."/>
            <person name="Li Y."/>
            <person name="Li N."/>
            <person name="Wang J."/>
            <person name="Chen M."/>
            <person name="He Y."/>
            <person name="Tan F."/>
            <person name="Song X."/>
            <person name="Zheng Q."/>
            <person name="Huang R."/>
            <person name="Yang H."/>
            <person name="Du X."/>
            <person name="Chen L."/>
            <person name="Yang M."/>
            <person name="Gaffney P.M."/>
            <person name="Wang S."/>
            <person name="Luo L."/>
            <person name="She Z."/>
            <person name="Ming Y."/>
            <person name="Huang W."/>
            <person name="Zhang S."/>
            <person name="Huang B."/>
            <person name="Zhang Y."/>
            <person name="Qu T."/>
            <person name="Ni P."/>
            <person name="Miao G."/>
            <person name="Wang J."/>
            <person name="Wang Q."/>
            <person name="Steinberg C.E."/>
            <person name="Wang H."/>
            <person name="Li N."/>
            <person name="Qian L."/>
            <person name="Zhang G."/>
            <person name="Li Y."/>
            <person name="Yang H."/>
            <person name="Liu X."/>
            <person name="Wang J."/>
            <person name="Yin Y."/>
            <person name="Wang J."/>
        </authorList>
    </citation>
    <scope>NUCLEOTIDE SEQUENCE [LARGE SCALE GENOMIC DNA]</scope>
    <source>
        <strain evidence="2">05x7-T-G4-1.051#20</strain>
    </source>
</reference>
<dbReference type="InParanoid" id="K1QQR7"/>
<feature type="compositionally biased region" description="Acidic residues" evidence="1">
    <location>
        <begin position="259"/>
        <end position="268"/>
    </location>
</feature>
<organism evidence="2">
    <name type="scientific">Magallana gigas</name>
    <name type="common">Pacific oyster</name>
    <name type="synonym">Crassostrea gigas</name>
    <dbReference type="NCBI Taxonomy" id="29159"/>
    <lineage>
        <taxon>Eukaryota</taxon>
        <taxon>Metazoa</taxon>
        <taxon>Spiralia</taxon>
        <taxon>Lophotrochozoa</taxon>
        <taxon>Mollusca</taxon>
        <taxon>Bivalvia</taxon>
        <taxon>Autobranchia</taxon>
        <taxon>Pteriomorphia</taxon>
        <taxon>Ostreida</taxon>
        <taxon>Ostreoidea</taxon>
        <taxon>Ostreidae</taxon>
        <taxon>Magallana</taxon>
    </lineage>
</organism>